<evidence type="ECO:0000256" key="1">
    <source>
        <dbReference type="SAM" id="MobiDB-lite"/>
    </source>
</evidence>
<proteinExistence type="predicted"/>
<dbReference type="Gene3D" id="1.10.132.90">
    <property type="match status" value="1"/>
</dbReference>
<evidence type="ECO:0000259" key="2">
    <source>
        <dbReference type="Pfam" id="PF18433"/>
    </source>
</evidence>
<evidence type="ECO:0000313" key="3">
    <source>
        <dbReference type="EMBL" id="GGC96959.1"/>
    </source>
</evidence>
<dbReference type="Pfam" id="PF18433">
    <property type="entry name" value="DUF5610"/>
    <property type="match status" value="1"/>
</dbReference>
<organism evidence="3 4">
    <name type="scientific">Halopseudomonas salina</name>
    <dbReference type="NCBI Taxonomy" id="1323744"/>
    <lineage>
        <taxon>Bacteria</taxon>
        <taxon>Pseudomonadati</taxon>
        <taxon>Pseudomonadota</taxon>
        <taxon>Gammaproteobacteria</taxon>
        <taxon>Pseudomonadales</taxon>
        <taxon>Pseudomonadaceae</taxon>
        <taxon>Halopseudomonas</taxon>
    </lineage>
</organism>
<gene>
    <name evidence="3" type="ORF">GCM10007418_15470</name>
</gene>
<dbReference type="RefSeq" id="WP_150279371.1">
    <property type="nucleotide sequence ID" value="NZ_BMFF01000003.1"/>
</dbReference>
<comment type="caution">
    <text evidence="3">The sequence shown here is derived from an EMBL/GenBank/DDBJ whole genome shotgun (WGS) entry which is preliminary data.</text>
</comment>
<sequence>MSQSNSITPGGVRQTAPSQANAARQIDGQKTLANRLAEQMGLKPGSLAGSADNFSPGKVAERVLGFIGGRLESAKAAGEDTSKLQTMYDQAAKGVEKGFEEARKILDGMGVLKGKVAADIDDTWQRIQTGMAEIAERLLPSAEQNGRGEGVSLSASASRFSAQAQTFDLEVTTREGDRLRISIAQASASRSDSQVTASSGPQGSRVALSSQSSQLQVGAWQVEVQGDLNDAERESLQDLLGQVQDLAGAFYAGDRQGAFDRALALDLDGSQLASMSLNLTQTSVRQVSEAYGRVSGQGAPASAANNDLREYAQGLVDALRTASELSESGNELLRGLLDGGFAIDERFDQPRLEKAMDLNQRLLEGLQALQTNPQSQAEPEQSAE</sequence>
<dbReference type="Proteomes" id="UP000638188">
    <property type="component" value="Unassembled WGS sequence"/>
</dbReference>
<keyword evidence="4" id="KW-1185">Reference proteome</keyword>
<accession>A0ABQ1PGN5</accession>
<feature type="region of interest" description="Disordered" evidence="1">
    <location>
        <begin position="1"/>
        <end position="28"/>
    </location>
</feature>
<name>A0ABQ1PGN5_9GAMM</name>
<dbReference type="EMBL" id="BMFF01000003">
    <property type="protein sequence ID" value="GGC96959.1"/>
    <property type="molecule type" value="Genomic_DNA"/>
</dbReference>
<reference evidence="4" key="1">
    <citation type="journal article" date="2019" name="Int. J. Syst. Evol. Microbiol.">
        <title>The Global Catalogue of Microorganisms (GCM) 10K type strain sequencing project: providing services to taxonomists for standard genome sequencing and annotation.</title>
        <authorList>
            <consortium name="The Broad Institute Genomics Platform"/>
            <consortium name="The Broad Institute Genome Sequencing Center for Infectious Disease"/>
            <person name="Wu L."/>
            <person name="Ma J."/>
        </authorList>
    </citation>
    <scope>NUCLEOTIDE SEQUENCE [LARGE SCALE GENOMIC DNA]</scope>
    <source>
        <strain evidence="4">CGMCC 1.12482</strain>
    </source>
</reference>
<feature type="domain" description="DUF5610" evidence="2">
    <location>
        <begin position="29"/>
        <end position="133"/>
    </location>
</feature>
<protein>
    <recommendedName>
        <fullName evidence="2">DUF5610 domain-containing protein</fullName>
    </recommendedName>
</protein>
<evidence type="ECO:0000313" key="4">
    <source>
        <dbReference type="Proteomes" id="UP000638188"/>
    </source>
</evidence>
<dbReference type="InterPro" id="IPR041651">
    <property type="entry name" value="DUF5610"/>
</dbReference>